<dbReference type="PANTHER" id="PTHR46580">
    <property type="entry name" value="SENSOR KINASE-RELATED"/>
    <property type="match status" value="1"/>
</dbReference>
<evidence type="ECO:0000256" key="1">
    <source>
        <dbReference type="ARBA" id="ARBA00022729"/>
    </source>
</evidence>
<dbReference type="InterPro" id="IPR013517">
    <property type="entry name" value="FG-GAP"/>
</dbReference>
<reference evidence="3 4" key="1">
    <citation type="submission" date="2019-06" db="EMBL/GenBank/DDBJ databases">
        <title>Comparative genomics and metabolomics analyses of clavulanic acid producing Streptomyces species provides insight into specialized metabolism and evolution of beta-lactam biosynthetic gene clusters.</title>
        <authorList>
            <person name="Moore M.A."/>
            <person name="Cruz-Morales P."/>
            <person name="Barona Gomez F."/>
            <person name="Kapil T."/>
        </authorList>
    </citation>
    <scope>NUCLEOTIDE SEQUENCE [LARGE SCALE GENOMIC DNA]</scope>
    <source>
        <strain evidence="3 4">T-272</strain>
    </source>
</reference>
<keyword evidence="4" id="KW-1185">Reference proteome</keyword>
<evidence type="ECO:0000256" key="2">
    <source>
        <dbReference type="SAM" id="SignalP"/>
    </source>
</evidence>
<evidence type="ECO:0000313" key="4">
    <source>
        <dbReference type="Proteomes" id="UP000460558"/>
    </source>
</evidence>
<dbReference type="SUPFAM" id="SSF54001">
    <property type="entry name" value="Cysteine proteinases"/>
    <property type="match status" value="1"/>
</dbReference>
<dbReference type="Pfam" id="PF13517">
    <property type="entry name" value="FG-GAP_3"/>
    <property type="match status" value="2"/>
</dbReference>
<protein>
    <submittedName>
        <fullName evidence="3">VCBS repeat-containing protein</fullName>
    </submittedName>
</protein>
<feature type="chain" id="PRO_5046324598" evidence="2">
    <location>
        <begin position="36"/>
        <end position="443"/>
    </location>
</feature>
<dbReference type="InterPro" id="IPR028994">
    <property type="entry name" value="Integrin_alpha_N"/>
</dbReference>
<dbReference type="Gene3D" id="3.90.1720.10">
    <property type="entry name" value="endopeptidase domain like (from Nostoc punctiforme)"/>
    <property type="match status" value="1"/>
</dbReference>
<sequence length="443" mass="46107">MASVFSRLTRTALAAALAVSGTVAATALTAPSAHAAPGSPSAAAVTGVAAASAVDGEISRSEVIARARFWLDKGIPYNQGGSYPDQDGRNYRTDCSGYVSMAWHLGTSANTQTLPNYSHEISRSDLKPGDILNSFYDHVILFEKWEDAARTKFSYYSFGSTPVKHVTGVSINASHFDGRPNGDYKALRYNKIIDDAAGRDFTGDGRDDLLGITDAGELRLFATEADLSFRTQLVGPGWATKDLAAAADVNGDGRGDVVAADRVTGDLHLWTGRGNGSFNAAVQIGNGWTNIEQLAAGDFTGDGKGDLVAITKDSANLVLFASTGSGFSASRTLGTSGWGSVKNLAVGDFTGDGKADVVATNETSGQLSLYPSNGSGLNGAAVIGSSFHLKDKLTMADLNKDGTSDIVATDRATGDLAIYASNGSAITDTRKIGDGWSTMTNLL</sequence>
<evidence type="ECO:0000313" key="3">
    <source>
        <dbReference type="EMBL" id="MQS34890.1"/>
    </source>
</evidence>
<dbReference type="RefSeq" id="WP_153481137.1">
    <property type="nucleotide sequence ID" value="NZ_VDEQ01000041.1"/>
</dbReference>
<organism evidence="3 4">
    <name type="scientific">Streptomyces katsurahamanus</name>
    <dbReference type="NCBI Taxonomy" id="2577098"/>
    <lineage>
        <taxon>Bacteria</taxon>
        <taxon>Bacillati</taxon>
        <taxon>Actinomycetota</taxon>
        <taxon>Actinomycetes</taxon>
        <taxon>Kitasatosporales</taxon>
        <taxon>Streptomycetaceae</taxon>
        <taxon>Streptomyces</taxon>
    </lineage>
</organism>
<accession>A0ABW9NNK8</accession>
<dbReference type="Gene3D" id="2.40.128.340">
    <property type="match status" value="1"/>
</dbReference>
<gene>
    <name evidence="3" type="ORF">FFZ77_04405</name>
</gene>
<dbReference type="Proteomes" id="UP000460558">
    <property type="component" value="Unassembled WGS sequence"/>
</dbReference>
<keyword evidence="1 2" id="KW-0732">Signal</keyword>
<feature type="signal peptide" evidence="2">
    <location>
        <begin position="1"/>
        <end position="35"/>
    </location>
</feature>
<dbReference type="SUPFAM" id="SSF69318">
    <property type="entry name" value="Integrin alpha N-terminal domain"/>
    <property type="match status" value="1"/>
</dbReference>
<comment type="caution">
    <text evidence="3">The sequence shown here is derived from an EMBL/GenBank/DDBJ whole genome shotgun (WGS) entry which is preliminary data.</text>
</comment>
<dbReference type="EMBL" id="VDEQ01000041">
    <property type="protein sequence ID" value="MQS34890.1"/>
    <property type="molecule type" value="Genomic_DNA"/>
</dbReference>
<dbReference type="InterPro" id="IPR038765">
    <property type="entry name" value="Papain-like_cys_pep_sf"/>
</dbReference>
<name>A0ABW9NNK8_9ACTN</name>
<proteinExistence type="predicted"/>